<protein>
    <submittedName>
        <fullName evidence="2">Uncharacterized protein</fullName>
    </submittedName>
</protein>
<evidence type="ECO:0000256" key="1">
    <source>
        <dbReference type="SAM" id="MobiDB-lite"/>
    </source>
</evidence>
<dbReference type="PANTHER" id="PTHR33223">
    <property type="entry name" value="CCHC-TYPE DOMAIN-CONTAINING PROTEIN"/>
    <property type="match status" value="1"/>
</dbReference>
<feature type="region of interest" description="Disordered" evidence="1">
    <location>
        <begin position="25"/>
        <end position="48"/>
    </location>
</feature>
<keyword evidence="3" id="KW-1185">Reference proteome</keyword>
<comment type="caution">
    <text evidence="2">The sequence shown here is derived from an EMBL/GenBank/DDBJ whole genome shotgun (WGS) entry which is preliminary data.</text>
</comment>
<dbReference type="AlphaFoldDB" id="A0AAV7E905"/>
<dbReference type="InterPro" id="IPR021109">
    <property type="entry name" value="Peptidase_aspartic_dom_sf"/>
</dbReference>
<name>A0AAV7E905_ARIFI</name>
<dbReference type="EMBL" id="JAINDJ010000006">
    <property type="protein sequence ID" value="KAG9444595.1"/>
    <property type="molecule type" value="Genomic_DNA"/>
</dbReference>
<organism evidence="2 3">
    <name type="scientific">Aristolochia fimbriata</name>
    <name type="common">White veined hardy Dutchman's pipe vine</name>
    <dbReference type="NCBI Taxonomy" id="158543"/>
    <lineage>
        <taxon>Eukaryota</taxon>
        <taxon>Viridiplantae</taxon>
        <taxon>Streptophyta</taxon>
        <taxon>Embryophyta</taxon>
        <taxon>Tracheophyta</taxon>
        <taxon>Spermatophyta</taxon>
        <taxon>Magnoliopsida</taxon>
        <taxon>Magnoliidae</taxon>
        <taxon>Piperales</taxon>
        <taxon>Aristolochiaceae</taxon>
        <taxon>Aristolochia</taxon>
    </lineage>
</organism>
<sequence length="257" mass="29851">MLVVLRCTGYKVKFDLRRFMTRSDPEPERNLRQNLKENQSHNFPKDQEDMENLEITGIDGEQAPIPKRTMVDYVTPSPNTNRTSIITPTIQANNFDIRPQIIAMLQYHYQFSGLAHEDPNEHLKRFFDLCATFKCNGVSDDAIRLRLFKFTLVRRAKTWLNTLQVDSIVTWEYMQKKFLDIEVDKNLPIILGRPFLATAGALIDVKQGKLTLRLNNDKLSFNIKEAIRQPATPYEDFCFSIDMVDSCIAEVEEEVRT</sequence>
<reference evidence="2 3" key="1">
    <citation type="submission" date="2021-07" db="EMBL/GenBank/DDBJ databases">
        <title>The Aristolochia fimbriata genome: insights into angiosperm evolution, floral development and chemical biosynthesis.</title>
        <authorList>
            <person name="Jiao Y."/>
        </authorList>
    </citation>
    <scope>NUCLEOTIDE SEQUENCE [LARGE SCALE GENOMIC DNA]</scope>
    <source>
        <strain evidence="2">IBCAS-2021</strain>
        <tissue evidence="2">Leaf</tissue>
    </source>
</reference>
<dbReference type="Proteomes" id="UP000825729">
    <property type="component" value="Unassembled WGS sequence"/>
</dbReference>
<proteinExistence type="predicted"/>
<evidence type="ECO:0000313" key="2">
    <source>
        <dbReference type="EMBL" id="KAG9444595.1"/>
    </source>
</evidence>
<dbReference type="Gene3D" id="2.40.70.10">
    <property type="entry name" value="Acid Proteases"/>
    <property type="match status" value="1"/>
</dbReference>
<evidence type="ECO:0000313" key="3">
    <source>
        <dbReference type="Proteomes" id="UP000825729"/>
    </source>
</evidence>
<dbReference type="PANTHER" id="PTHR33223:SF11">
    <property type="entry name" value="ELEMENT PROTEIN, PUTATIVE-RELATED"/>
    <property type="match status" value="1"/>
</dbReference>
<gene>
    <name evidence="2" type="ORF">H6P81_015935</name>
</gene>
<accession>A0AAV7E905</accession>
<feature type="compositionally biased region" description="Basic and acidic residues" evidence="1">
    <location>
        <begin position="25"/>
        <end position="47"/>
    </location>
</feature>